<dbReference type="RefSeq" id="WP_266350245.1">
    <property type="nucleotide sequence ID" value="NZ_JAPKNG010000005.1"/>
</dbReference>
<keyword evidence="2" id="KW-0808">Transferase</keyword>
<dbReference type="SUPFAM" id="SSF46785">
    <property type="entry name" value="Winged helix' DNA-binding domain"/>
    <property type="match status" value="1"/>
</dbReference>
<dbReference type="SUPFAM" id="SSF53067">
    <property type="entry name" value="Actin-like ATPase domain"/>
    <property type="match status" value="1"/>
</dbReference>
<comment type="caution">
    <text evidence="2">The sequence shown here is derived from an EMBL/GenBank/DDBJ whole genome shotgun (WGS) entry which is preliminary data.</text>
</comment>
<proteinExistence type="predicted"/>
<organism evidence="2 3">
    <name type="scientific">Kaistia dalseonensis</name>
    <dbReference type="NCBI Taxonomy" id="410840"/>
    <lineage>
        <taxon>Bacteria</taxon>
        <taxon>Pseudomonadati</taxon>
        <taxon>Pseudomonadota</taxon>
        <taxon>Alphaproteobacteria</taxon>
        <taxon>Hyphomicrobiales</taxon>
        <taxon>Kaistiaceae</taxon>
        <taxon>Kaistia</taxon>
    </lineage>
</organism>
<feature type="region of interest" description="Disordered" evidence="1">
    <location>
        <begin position="1"/>
        <end position="28"/>
    </location>
</feature>
<dbReference type="PANTHER" id="PTHR18964">
    <property type="entry name" value="ROK (REPRESSOR, ORF, KINASE) FAMILY"/>
    <property type="match status" value="1"/>
</dbReference>
<dbReference type="InterPro" id="IPR000600">
    <property type="entry name" value="ROK"/>
</dbReference>
<keyword evidence="3" id="KW-1185">Reference proteome</keyword>
<dbReference type="Gene3D" id="3.30.420.40">
    <property type="match status" value="2"/>
</dbReference>
<dbReference type="CDD" id="cd23763">
    <property type="entry name" value="ASKHA_ATPase_ROK"/>
    <property type="match status" value="1"/>
</dbReference>
<dbReference type="InterPro" id="IPR036388">
    <property type="entry name" value="WH-like_DNA-bd_sf"/>
</dbReference>
<keyword evidence="2" id="KW-0418">Kinase</keyword>
<evidence type="ECO:0000256" key="1">
    <source>
        <dbReference type="SAM" id="MobiDB-lite"/>
    </source>
</evidence>
<gene>
    <name evidence="2" type="ORF">QO014_003761</name>
</gene>
<dbReference type="Gene3D" id="1.10.10.10">
    <property type="entry name" value="Winged helix-like DNA-binding domain superfamily/Winged helix DNA-binding domain"/>
    <property type="match status" value="1"/>
</dbReference>
<dbReference type="InterPro" id="IPR043129">
    <property type="entry name" value="ATPase_NBD"/>
</dbReference>
<reference evidence="2 3" key="1">
    <citation type="submission" date="2023-07" db="EMBL/GenBank/DDBJ databases">
        <title>Genomic Encyclopedia of Type Strains, Phase IV (KMG-IV): sequencing the most valuable type-strain genomes for metagenomic binning, comparative biology and taxonomic classification.</title>
        <authorList>
            <person name="Goeker M."/>
        </authorList>
    </citation>
    <scope>NUCLEOTIDE SEQUENCE [LARGE SCALE GENOMIC DNA]</scope>
    <source>
        <strain evidence="2 3">B6-8</strain>
    </source>
</reference>
<evidence type="ECO:0000313" key="2">
    <source>
        <dbReference type="EMBL" id="MDQ0439360.1"/>
    </source>
</evidence>
<dbReference type="GO" id="GO:0016301">
    <property type="term" value="F:kinase activity"/>
    <property type="evidence" value="ECO:0007669"/>
    <property type="project" value="UniProtKB-KW"/>
</dbReference>
<name>A0ABU0HC62_9HYPH</name>
<sequence length="401" mass="42399">MPFGRDYHHRIAERPARESARPAKGNAGRNLVHAADHNARVILEALRRQSVLTRQELAALTGLTAPGITNIIKRQIAAGLIHEVTRIAAGARAAGFTIEPAGALAMGVDIDAEMVSAVVIDLAGHVLVREQAKAASTAGSDVIEAVRAVMASARAALTAGQSERLLGVGVAGAAEPERLAEALAPLPVICERDTACSVIGERIYGAPPPDGSFVQILFGESVRAGLMIRGTLYDGTSHRAGLVGLMRTGQDGKLLDEAASLAGIAPLIARHEASGVDPDRFMEMLDAPGRKTVEAWIDQTASHLLDAIVAISGFIAPTVIFIGGRIPRDLVEELVDRLMASRAQRMLGPLMPRWLPPIMPATLGRDSVIIGASALPFLEYLLPDPRRPADHRVIVDEPADA</sequence>
<evidence type="ECO:0000313" key="3">
    <source>
        <dbReference type="Proteomes" id="UP001241603"/>
    </source>
</evidence>
<dbReference type="InterPro" id="IPR036390">
    <property type="entry name" value="WH_DNA-bd_sf"/>
</dbReference>
<dbReference type="EMBL" id="JAUSVO010000005">
    <property type="protein sequence ID" value="MDQ0439360.1"/>
    <property type="molecule type" value="Genomic_DNA"/>
</dbReference>
<dbReference type="Proteomes" id="UP001241603">
    <property type="component" value="Unassembled WGS sequence"/>
</dbReference>
<protein>
    <submittedName>
        <fullName evidence="2">NBD/HSP70 family sugar kinase</fullName>
    </submittedName>
</protein>
<feature type="compositionally biased region" description="Basic and acidic residues" evidence="1">
    <location>
        <begin position="1"/>
        <end position="21"/>
    </location>
</feature>
<accession>A0ABU0HC62</accession>
<dbReference type="PANTHER" id="PTHR18964:SF169">
    <property type="entry name" value="N-ACETYLMANNOSAMINE KINASE"/>
    <property type="match status" value="1"/>
</dbReference>